<dbReference type="InterPro" id="IPR002885">
    <property type="entry name" value="PPR_rpt"/>
</dbReference>
<feature type="repeat" description="PPR" evidence="3">
    <location>
        <begin position="567"/>
        <end position="601"/>
    </location>
</feature>
<feature type="repeat" description="PPR" evidence="3">
    <location>
        <begin position="287"/>
        <end position="321"/>
    </location>
</feature>
<feature type="repeat" description="PPR" evidence="3">
    <location>
        <begin position="497"/>
        <end position="531"/>
    </location>
</feature>
<protein>
    <recommendedName>
        <fullName evidence="4">DUF7731 domain-containing protein</fullName>
    </recommendedName>
</protein>
<keyword evidence="6" id="KW-1185">Reference proteome</keyword>
<dbReference type="NCBIfam" id="TIGR00756">
    <property type="entry name" value="PPR"/>
    <property type="match status" value="7"/>
</dbReference>
<dbReference type="Pfam" id="PF12854">
    <property type="entry name" value="PPR_1"/>
    <property type="match status" value="1"/>
</dbReference>
<dbReference type="PROSITE" id="PS51375">
    <property type="entry name" value="PPR"/>
    <property type="match status" value="7"/>
</dbReference>
<evidence type="ECO:0000256" key="3">
    <source>
        <dbReference type="PROSITE-ProRule" id="PRU00708"/>
    </source>
</evidence>
<dbReference type="GO" id="GO:0003729">
    <property type="term" value="F:mRNA binding"/>
    <property type="evidence" value="ECO:0007669"/>
    <property type="project" value="TreeGrafter"/>
</dbReference>
<keyword evidence="2" id="KW-0677">Repeat</keyword>
<evidence type="ECO:0000256" key="2">
    <source>
        <dbReference type="ARBA" id="ARBA00022737"/>
    </source>
</evidence>
<gene>
    <name evidence="5" type="ORF">SASPL_112571</name>
</gene>
<feature type="repeat" description="PPR" evidence="3">
    <location>
        <begin position="252"/>
        <end position="286"/>
    </location>
</feature>
<dbReference type="Pfam" id="PF13041">
    <property type="entry name" value="PPR_2"/>
    <property type="match status" value="3"/>
</dbReference>
<dbReference type="Pfam" id="PF24865">
    <property type="entry name" value="DUF7731"/>
    <property type="match status" value="1"/>
</dbReference>
<dbReference type="PANTHER" id="PTHR47938:SF35">
    <property type="entry name" value="PENTATRICOPEPTIDE REPEAT-CONTAINING PROTEIN 4, MITOCHONDRIAL-RELATED"/>
    <property type="match status" value="1"/>
</dbReference>
<dbReference type="AlphaFoldDB" id="A0A8X8YAB7"/>
<evidence type="ECO:0000259" key="4">
    <source>
        <dbReference type="Pfam" id="PF24865"/>
    </source>
</evidence>
<name>A0A8X8YAB7_SALSN</name>
<dbReference type="InterPro" id="IPR056633">
    <property type="entry name" value="DUF7731"/>
</dbReference>
<feature type="domain" description="DUF7731" evidence="4">
    <location>
        <begin position="723"/>
        <end position="821"/>
    </location>
</feature>
<feature type="repeat" description="PPR" evidence="3">
    <location>
        <begin position="532"/>
        <end position="566"/>
    </location>
</feature>
<comment type="similarity">
    <text evidence="1">Belongs to the PPR family. P subfamily.</text>
</comment>
<accession>A0A8X8YAB7</accession>
<evidence type="ECO:0000313" key="6">
    <source>
        <dbReference type="Proteomes" id="UP000298416"/>
    </source>
</evidence>
<comment type="caution">
    <text evidence="5">The sequence shown here is derived from an EMBL/GenBank/DDBJ whole genome shotgun (WGS) entry which is preliminary data.</text>
</comment>
<evidence type="ECO:0000256" key="1">
    <source>
        <dbReference type="ARBA" id="ARBA00007626"/>
    </source>
</evidence>
<dbReference type="Proteomes" id="UP000298416">
    <property type="component" value="Unassembled WGS sequence"/>
</dbReference>
<dbReference type="InterPro" id="IPR011990">
    <property type="entry name" value="TPR-like_helical_dom_sf"/>
</dbReference>
<reference evidence="5" key="2">
    <citation type="submission" date="2020-08" db="EMBL/GenBank/DDBJ databases">
        <title>Plant Genome Project.</title>
        <authorList>
            <person name="Zhang R.-G."/>
        </authorList>
    </citation>
    <scope>NUCLEOTIDE SEQUENCE</scope>
    <source>
        <strain evidence="5">Huo1</strain>
        <tissue evidence="5">Leaf</tissue>
    </source>
</reference>
<feature type="repeat" description="PPR" evidence="3">
    <location>
        <begin position="462"/>
        <end position="496"/>
    </location>
</feature>
<dbReference type="EMBL" id="PNBA02000004">
    <property type="protein sequence ID" value="KAG6428320.1"/>
    <property type="molecule type" value="Genomic_DNA"/>
</dbReference>
<sequence>MRKLSSLASWAAPQIQNVAAKIQIPIKPRNPSPTKLKSPKNVVQNRVVSAAGKLEFKNSSSASISPPKPHISDRDQRLNSRVIDHGYLAEILSRKDWVLLLNHDFDANRGNLNATAVVSVLQNQENVLCALRFYVWISNFSASLAKNQMIRSALGNALYRKGPVLLSADLIHDIRNSGCQVSEELLCALIGSWGRLGLAKYCSEVFEQVSYLGITPNTRLYNAVIDGLVKSNSLDLAYLKFQQMQVDGCVPDRYTYNILIHGVCKAGVVEEALRLVKQMEALGYSPNVFTYTILMDGYIRARSIDKAFRLLETMKARKISPNEATYRSLINGVFSSVAPVEAFRLLSRWVDSELDLPKVVFDSVIYHLCDHSLAKQAADFLRKVEARGYFPNSSIANIAMACLIKGLDVEETCQIFEHFIKRSVKVDLNTSLALVEALYKSMREEKGNQYIRWIFEEGLFNSVFSYNMVIDCFCKAEMMNRALETFGMMTKKGVFPNLATFNTLITGYYKLRDVDKARKMLLMLFGQGFRPDVFTFSSMIDGLCQVNRTVDAFDCFEEMLEWGVTPNSVTYNSLIRSLCLSGNVSKAMRLLRKMQIDGIQPDIEVNIPPVKNFSVSILELCLWQLENETVCLIHSYIYCQMALPFSVFKCIFQMRFSASAHRFPLVPLLLYIFVCSSKFGTAYDYPHLGAAGVVADQYLPKAEHEEGVTGFVPQAGIIGTGPSRIFDKALGCLRANYIYNSCEEAHRLTENGELHVPEDDTDEYCKGPCIEETKHVLGCMDGILKGFVFLNSATLDDVRDTIESGCYGPKRGNFDVLEHIQTSGGVKKNKALKVVYAFVAMVMMALML</sequence>
<dbReference type="PANTHER" id="PTHR47938">
    <property type="entry name" value="RESPIRATORY COMPLEX I CHAPERONE (CIA84), PUTATIVE (AFU_ORTHOLOGUE AFUA_2G06020)-RELATED"/>
    <property type="match status" value="1"/>
</dbReference>
<proteinExistence type="inferred from homology"/>
<organism evidence="5">
    <name type="scientific">Salvia splendens</name>
    <name type="common">Scarlet sage</name>
    <dbReference type="NCBI Taxonomy" id="180675"/>
    <lineage>
        <taxon>Eukaryota</taxon>
        <taxon>Viridiplantae</taxon>
        <taxon>Streptophyta</taxon>
        <taxon>Embryophyta</taxon>
        <taxon>Tracheophyta</taxon>
        <taxon>Spermatophyta</taxon>
        <taxon>Magnoliopsida</taxon>
        <taxon>eudicotyledons</taxon>
        <taxon>Gunneridae</taxon>
        <taxon>Pentapetalae</taxon>
        <taxon>asterids</taxon>
        <taxon>lamiids</taxon>
        <taxon>Lamiales</taxon>
        <taxon>Lamiaceae</taxon>
        <taxon>Nepetoideae</taxon>
        <taxon>Mentheae</taxon>
        <taxon>Salviinae</taxon>
        <taxon>Salvia</taxon>
        <taxon>Salvia subgen. Calosphace</taxon>
        <taxon>core Calosphace</taxon>
    </lineage>
</organism>
<evidence type="ECO:0000313" key="5">
    <source>
        <dbReference type="EMBL" id="KAG6428320.1"/>
    </source>
</evidence>
<dbReference type="Gene3D" id="1.25.40.10">
    <property type="entry name" value="Tetratricopeptide repeat domain"/>
    <property type="match status" value="4"/>
</dbReference>
<reference evidence="5" key="1">
    <citation type="submission" date="2018-01" db="EMBL/GenBank/DDBJ databases">
        <authorList>
            <person name="Mao J.F."/>
        </authorList>
    </citation>
    <scope>NUCLEOTIDE SEQUENCE</scope>
    <source>
        <strain evidence="5">Huo1</strain>
        <tissue evidence="5">Leaf</tissue>
    </source>
</reference>
<feature type="repeat" description="PPR" evidence="3">
    <location>
        <begin position="217"/>
        <end position="251"/>
    </location>
</feature>